<dbReference type="AlphaFoldDB" id="A0A0A9FIC0"/>
<accession>A0A0A9FIC0</accession>
<evidence type="ECO:0000313" key="1">
    <source>
        <dbReference type="EMBL" id="JAE09881.1"/>
    </source>
</evidence>
<reference evidence="1" key="2">
    <citation type="journal article" date="2015" name="Data Brief">
        <title>Shoot transcriptome of the giant reed, Arundo donax.</title>
        <authorList>
            <person name="Barrero R.A."/>
            <person name="Guerrero F.D."/>
            <person name="Moolhuijzen P."/>
            <person name="Goolsby J.A."/>
            <person name="Tidwell J."/>
            <person name="Bellgard S.E."/>
            <person name="Bellgard M.I."/>
        </authorList>
    </citation>
    <scope>NUCLEOTIDE SEQUENCE</scope>
    <source>
        <tissue evidence="1">Shoot tissue taken approximately 20 cm above the soil surface</tissue>
    </source>
</reference>
<protein>
    <submittedName>
        <fullName evidence="1">Uncharacterized protein</fullName>
    </submittedName>
</protein>
<organism evidence="1">
    <name type="scientific">Arundo donax</name>
    <name type="common">Giant reed</name>
    <name type="synonym">Donax arundinaceus</name>
    <dbReference type="NCBI Taxonomy" id="35708"/>
    <lineage>
        <taxon>Eukaryota</taxon>
        <taxon>Viridiplantae</taxon>
        <taxon>Streptophyta</taxon>
        <taxon>Embryophyta</taxon>
        <taxon>Tracheophyta</taxon>
        <taxon>Spermatophyta</taxon>
        <taxon>Magnoliopsida</taxon>
        <taxon>Liliopsida</taxon>
        <taxon>Poales</taxon>
        <taxon>Poaceae</taxon>
        <taxon>PACMAD clade</taxon>
        <taxon>Arundinoideae</taxon>
        <taxon>Arundineae</taxon>
        <taxon>Arundo</taxon>
    </lineage>
</organism>
<reference evidence="1" key="1">
    <citation type="submission" date="2014-09" db="EMBL/GenBank/DDBJ databases">
        <authorList>
            <person name="Magalhaes I.L.F."/>
            <person name="Oliveira U."/>
            <person name="Santos F.R."/>
            <person name="Vidigal T.H.D.A."/>
            <person name="Brescovit A.D."/>
            <person name="Santos A.J."/>
        </authorList>
    </citation>
    <scope>NUCLEOTIDE SEQUENCE</scope>
    <source>
        <tissue evidence="1">Shoot tissue taken approximately 20 cm above the soil surface</tissue>
    </source>
</reference>
<sequence length="35" mass="3747">MGKTWSSSPTKATCSRRTSWHCGTCKSCGAAELVK</sequence>
<dbReference type="EMBL" id="GBRH01188015">
    <property type="protein sequence ID" value="JAE09881.1"/>
    <property type="molecule type" value="Transcribed_RNA"/>
</dbReference>
<proteinExistence type="predicted"/>
<name>A0A0A9FIC0_ARUDO</name>